<dbReference type="KEGG" id="cgo:Corgl_0858"/>
<keyword evidence="2" id="KW-1185">Reference proteome</keyword>
<dbReference type="EMBL" id="CP002628">
    <property type="protein sequence ID" value="AEB06971.1"/>
    <property type="molecule type" value="Genomic_DNA"/>
</dbReference>
<organism evidence="1 2">
    <name type="scientific">Coriobacterium glomerans (strain ATCC 49209 / DSM 20642 / JCM 10262 / PW2)</name>
    <dbReference type="NCBI Taxonomy" id="700015"/>
    <lineage>
        <taxon>Bacteria</taxon>
        <taxon>Bacillati</taxon>
        <taxon>Actinomycetota</taxon>
        <taxon>Coriobacteriia</taxon>
        <taxon>Coriobacteriales</taxon>
        <taxon>Coriobacteriaceae</taxon>
        <taxon>Coriobacterium</taxon>
    </lineage>
</organism>
<protein>
    <recommendedName>
        <fullName evidence="3">DUF697 domain-containing protein</fullName>
    </recommendedName>
</protein>
<reference evidence="2" key="1">
    <citation type="journal article" date="2013" name="Stand. Genomic Sci.">
        <title>Complete genome sequence of Coriobacterium glomerans type strain (PW2(T)) from the midgut of Pyrrhocoris apterus L. (red soldier bug).</title>
        <authorList>
            <person name="Stackebrandt E."/>
            <person name="Zeytun A."/>
            <person name="Lapidus A."/>
            <person name="Nolan M."/>
            <person name="Lucas S."/>
            <person name="Hammon N."/>
            <person name="Deshpande S."/>
            <person name="Cheng J.F."/>
            <person name="Tapia R."/>
            <person name="Goodwin L.A."/>
            <person name="Pitluck S."/>
            <person name="Liolios K."/>
            <person name="Pagani I."/>
            <person name="Ivanova N."/>
            <person name="Mavromatis K."/>
            <person name="Mikhailova N."/>
            <person name="Huntemann M."/>
            <person name="Pati A."/>
            <person name="Chen A."/>
            <person name="Palaniappan K."/>
            <person name="Chang Y.J."/>
            <person name="Land M."/>
            <person name="Hauser L."/>
            <person name="Rohde M."/>
            <person name="Pukall R."/>
            <person name="Goker M."/>
            <person name="Detter J.C."/>
            <person name="Woyke T."/>
            <person name="Bristow J."/>
            <person name="Eisen J.A."/>
            <person name="Markowitz V."/>
            <person name="Hugenholtz P."/>
            <person name="Kyrpides N.C."/>
            <person name="Klenk H.P."/>
        </authorList>
    </citation>
    <scope>NUCLEOTIDE SEQUENCE</scope>
    <source>
        <strain evidence="2">ATCC 49209 / DSM 20642 / JCM 10262 / PW2</strain>
    </source>
</reference>
<proteinExistence type="predicted"/>
<evidence type="ECO:0008006" key="3">
    <source>
        <dbReference type="Google" id="ProtNLM"/>
    </source>
</evidence>
<dbReference type="eggNOG" id="COG3597">
    <property type="taxonomic scope" value="Bacteria"/>
</dbReference>
<gene>
    <name evidence="1" type="ordered locus">Corgl_0858</name>
</gene>
<dbReference type="STRING" id="700015.Corgl_0858"/>
<dbReference type="Proteomes" id="UP000006851">
    <property type="component" value="Chromosome"/>
</dbReference>
<evidence type="ECO:0000313" key="1">
    <source>
        <dbReference type="EMBL" id="AEB06971.1"/>
    </source>
</evidence>
<dbReference type="HOGENOM" id="CLU_046106_0_0_11"/>
<name>F2N7S9_CORGP</name>
<dbReference type="AlphaFoldDB" id="F2N7S9"/>
<dbReference type="OrthoDB" id="5243947at2"/>
<accession>F2N7S9</accession>
<evidence type="ECO:0000313" key="2">
    <source>
        <dbReference type="Proteomes" id="UP000006851"/>
    </source>
</evidence>
<sequence length="310" mass="32197">MRISASKLIKGLRIGSAAKKGAGMSVRIGVYVDDTASPAVVEALRDALVPETTGGIVRVARLGDRNAAPRSDTDAIIVVSGGSEGLEDAVRRLVITGAPVVVAARSASEVPFIREDTPALGLVASDDREHLLEGLAHWILERSDKASALAANFSFMRPVASERITRATAVTNALTGAMVFMPGANYPIMTLAQIEMALNLAAVHGKGLRLERGYEIAAVVVAGLGLRGAARAIGARMPRANILTGALVAGAGTYGMGRALTALYERDVDYGPLNHVIRSAYRRARDLIAPGAGSLAKIAAKRGRSAAEGA</sequence>
<dbReference type="RefSeq" id="WP_013708714.1">
    <property type="nucleotide sequence ID" value="NC_015389.1"/>
</dbReference>